<dbReference type="InterPro" id="IPR004923">
    <property type="entry name" value="FTR1/Fip1/EfeU"/>
</dbReference>
<feature type="transmembrane region" description="Helical" evidence="8">
    <location>
        <begin position="181"/>
        <end position="200"/>
    </location>
</feature>
<evidence type="ECO:0000256" key="7">
    <source>
        <dbReference type="SAM" id="MobiDB-lite"/>
    </source>
</evidence>
<evidence type="ECO:0000256" key="2">
    <source>
        <dbReference type="ARBA" id="ARBA00008333"/>
    </source>
</evidence>
<keyword evidence="4 8" id="KW-0812">Transmembrane</keyword>
<evidence type="ECO:0000313" key="10">
    <source>
        <dbReference type="Proteomes" id="UP001369815"/>
    </source>
</evidence>
<keyword evidence="5 8" id="KW-1133">Transmembrane helix</keyword>
<evidence type="ECO:0000256" key="8">
    <source>
        <dbReference type="SAM" id="Phobius"/>
    </source>
</evidence>
<evidence type="ECO:0000256" key="4">
    <source>
        <dbReference type="ARBA" id="ARBA00022692"/>
    </source>
</evidence>
<comment type="subcellular location">
    <subcellularLocation>
        <location evidence="1">Membrane</location>
        <topology evidence="1">Multi-pass membrane protein</topology>
    </subcellularLocation>
</comment>
<gene>
    <name evidence="9" type="ORF">Daesc_002757</name>
</gene>
<evidence type="ECO:0000256" key="5">
    <source>
        <dbReference type="ARBA" id="ARBA00022989"/>
    </source>
</evidence>
<keyword evidence="3" id="KW-0813">Transport</keyword>
<feature type="compositionally biased region" description="Basic and acidic residues" evidence="7">
    <location>
        <begin position="343"/>
        <end position="355"/>
    </location>
</feature>
<feature type="transmembrane region" description="Helical" evidence="8">
    <location>
        <begin position="149"/>
        <end position="175"/>
    </location>
</feature>
<organism evidence="9 10">
    <name type="scientific">Daldinia eschscholtzii</name>
    <dbReference type="NCBI Taxonomy" id="292717"/>
    <lineage>
        <taxon>Eukaryota</taxon>
        <taxon>Fungi</taxon>
        <taxon>Dikarya</taxon>
        <taxon>Ascomycota</taxon>
        <taxon>Pezizomycotina</taxon>
        <taxon>Sordariomycetes</taxon>
        <taxon>Xylariomycetidae</taxon>
        <taxon>Xylariales</taxon>
        <taxon>Hypoxylaceae</taxon>
        <taxon>Daldinia</taxon>
    </lineage>
</organism>
<feature type="compositionally biased region" description="Basic and acidic residues" evidence="7">
    <location>
        <begin position="810"/>
        <end position="826"/>
    </location>
</feature>
<feature type="transmembrane region" description="Helical" evidence="8">
    <location>
        <begin position="6"/>
        <end position="33"/>
    </location>
</feature>
<dbReference type="Pfam" id="PF03239">
    <property type="entry name" value="FTR1"/>
    <property type="match status" value="1"/>
</dbReference>
<sequence>MAADTVFAVPVFLVVFRETLETVIIVSVLLAFLKQTLDGPNRDVKVYKTLVKQVWVGVGLGFFLCLVVAGGLIGAFYTLGRNTWVLNEYNYEGAFALIASIIISIVGVALLRVGKMQEKWRVKLAKALEAPVITGGRRTGRLKRFAEKYAMFILPFITVLREGIEAIVFVAGVSFSAPATAVPLPVVVGLIAGFIVGYILYKGGAGAKLQYFLIASTCLLYLVGAGLFSRSVWYFENQQWNNVIGGDAAELGNGPGSYDIDKSVWHVNCCSPELNGGEGGWGIFNAILGWTNSATYGSVISYNVYWIAVMISFGVMRYREVKGHLPFMKPKESSVGPVVHADGPQEEKTTPKDCQDFGGENVTPVLPLPISYAKTIIYNYLTLRYCLIQETSQMDDSGGATDGNASEPNIAGKLPEVISIVEGGDLILDVTFENSKDTIRTTRAAQSKLLSRDPQPAPKRRARLGFRVSLKALKTQSKYFERLLTDSRFKEAKDISSAFAALSVRNVKPEAAEAKELPWIKIQDDDQATHYAHREGVFGDLLRILHGKEVNTKFTMSFVTTLAVLADRFDCTSAVSKYLVAGTRFRWPVTNRKPARDEPSIMSRSNEDILRQKILVSWLLNQPARFQAATKEIIMNGSCRWSSFAQDDESSDATWWYLQDGLEQELQYRRQCILNTIASVQRHFLTLYTSRTRQCKLGYDSSAACDSYQLGEMFKFLTHKNLLFLVDFSPGSLDSIADTSLLQIDSILSTLRQCPSYQIDKNHTNCGLRTRIIPILDFILSLLSANSVPITRSTWKSNRQAVAWMPPEDTEGKNKNKDKDTAEARPFRFTRSLAGDQRLRFENALGADQFAKDVFTASSWDWTAEDHAYDDMPSTTPRWSLK</sequence>
<dbReference type="GO" id="GO:0033573">
    <property type="term" value="C:high-affinity iron permease complex"/>
    <property type="evidence" value="ECO:0007669"/>
    <property type="project" value="InterPro"/>
</dbReference>
<keyword evidence="3" id="KW-0410">Iron transport</keyword>
<evidence type="ECO:0008006" key="11">
    <source>
        <dbReference type="Google" id="ProtNLM"/>
    </source>
</evidence>
<evidence type="ECO:0000256" key="1">
    <source>
        <dbReference type="ARBA" id="ARBA00004141"/>
    </source>
</evidence>
<feature type="region of interest" description="Disordered" evidence="7">
    <location>
        <begin position="806"/>
        <end position="826"/>
    </location>
</feature>
<feature type="transmembrane region" description="Helical" evidence="8">
    <location>
        <begin position="91"/>
        <end position="111"/>
    </location>
</feature>
<evidence type="ECO:0000256" key="6">
    <source>
        <dbReference type="ARBA" id="ARBA00023136"/>
    </source>
</evidence>
<dbReference type="GO" id="GO:0015093">
    <property type="term" value="F:ferrous iron transmembrane transporter activity"/>
    <property type="evidence" value="ECO:0007669"/>
    <property type="project" value="TreeGrafter"/>
</dbReference>
<keyword evidence="3" id="KW-0406">Ion transport</keyword>
<proteinExistence type="inferred from homology"/>
<comment type="caution">
    <text evidence="9">The sequence shown here is derived from an EMBL/GenBank/DDBJ whole genome shotgun (WGS) entry which is preliminary data.</text>
</comment>
<keyword evidence="10" id="KW-1185">Reference proteome</keyword>
<dbReference type="EMBL" id="JBANMG010000003">
    <property type="protein sequence ID" value="KAK6955126.1"/>
    <property type="molecule type" value="Genomic_DNA"/>
</dbReference>
<reference evidence="9 10" key="1">
    <citation type="journal article" date="2024" name="Front Chem Biol">
        <title>Unveiling the potential of Daldinia eschscholtzii MFLUCC 19-0629 through bioactivity and bioinformatics studies for enhanced sustainable agriculture production.</title>
        <authorList>
            <person name="Brooks S."/>
            <person name="Weaver J.A."/>
            <person name="Klomchit A."/>
            <person name="Alharthi S.A."/>
            <person name="Onlamun T."/>
            <person name="Nurani R."/>
            <person name="Vong T.K."/>
            <person name="Alberti F."/>
            <person name="Greco C."/>
        </authorList>
    </citation>
    <scope>NUCLEOTIDE SEQUENCE [LARGE SCALE GENOMIC DNA]</scope>
    <source>
        <strain evidence="9">MFLUCC 19-0629</strain>
    </source>
</reference>
<dbReference type="PANTHER" id="PTHR31632:SF2">
    <property type="entry name" value="PLASMA MEMBRANE IRON PERMEASE"/>
    <property type="match status" value="1"/>
</dbReference>
<feature type="region of interest" description="Disordered" evidence="7">
    <location>
        <begin position="336"/>
        <end position="356"/>
    </location>
</feature>
<evidence type="ECO:0000256" key="3">
    <source>
        <dbReference type="ARBA" id="ARBA00022496"/>
    </source>
</evidence>
<evidence type="ECO:0000313" key="9">
    <source>
        <dbReference type="EMBL" id="KAK6955126.1"/>
    </source>
</evidence>
<dbReference type="Proteomes" id="UP001369815">
    <property type="component" value="Unassembled WGS sequence"/>
</dbReference>
<protein>
    <recommendedName>
        <fullName evidence="11">Plasma membrane iron permease</fullName>
    </recommendedName>
</protein>
<dbReference type="AlphaFoldDB" id="A0AAX6MRI4"/>
<feature type="transmembrane region" description="Helical" evidence="8">
    <location>
        <begin position="212"/>
        <end position="233"/>
    </location>
</feature>
<accession>A0AAX6MRI4</accession>
<dbReference type="PANTHER" id="PTHR31632">
    <property type="entry name" value="IRON TRANSPORTER FTH1"/>
    <property type="match status" value="1"/>
</dbReference>
<name>A0AAX6MRI4_9PEZI</name>
<keyword evidence="3" id="KW-0408">Iron</keyword>
<keyword evidence="6 8" id="KW-0472">Membrane</keyword>
<comment type="similarity">
    <text evidence="2">Belongs to the oxidase-dependent Fe transporter (OFeT) (TC 9.A.10.1) family.</text>
</comment>
<feature type="transmembrane region" description="Helical" evidence="8">
    <location>
        <begin position="54"/>
        <end position="79"/>
    </location>
</feature>